<evidence type="ECO:0000256" key="1">
    <source>
        <dbReference type="SAM" id="MobiDB-lite"/>
    </source>
</evidence>
<feature type="region of interest" description="Disordered" evidence="1">
    <location>
        <begin position="133"/>
        <end position="152"/>
    </location>
</feature>
<name>A0A1U9LFU2_9PROT</name>
<protein>
    <submittedName>
        <fullName evidence="2">Uncharacterized protein</fullName>
    </submittedName>
</protein>
<accession>A0A1U9LFU2</accession>
<proteinExistence type="predicted"/>
<dbReference type="RefSeq" id="WP_077931066.1">
    <property type="nucleotide sequence ID" value="NZ_CP014687.1"/>
</dbReference>
<sequence>MTDLVLPGGLTPDPARIWHVTPVHAQGAWPVKSSPDALDYGVDFSAFLSGAGDTIRTHTVSVITATGSTYDLTSVWDAHDESRVLMMLGSGVPATMQRVRVKITTTQNRRFEQAMRLWIVDYSAASGKPLMALPTGEQLTTPDGTPLSGTVT</sequence>
<dbReference type="KEGG" id="aper:A0U91_10870"/>
<evidence type="ECO:0000313" key="3">
    <source>
        <dbReference type="Proteomes" id="UP000189055"/>
    </source>
</evidence>
<feature type="compositionally biased region" description="Polar residues" evidence="1">
    <location>
        <begin position="137"/>
        <end position="152"/>
    </location>
</feature>
<dbReference type="InterPro" id="IPR056928">
    <property type="entry name" value="Gp77-like"/>
</dbReference>
<evidence type="ECO:0000313" key="2">
    <source>
        <dbReference type="EMBL" id="AQT05282.1"/>
    </source>
</evidence>
<reference evidence="2 3" key="1">
    <citation type="submission" date="2016-03" db="EMBL/GenBank/DDBJ databases">
        <title>Acetic acid bacteria sequencing.</title>
        <authorList>
            <person name="Brandt J."/>
            <person name="Jakob F."/>
            <person name="Vogel R.F."/>
        </authorList>
    </citation>
    <scope>NUCLEOTIDE SEQUENCE [LARGE SCALE GENOMIC DNA]</scope>
    <source>
        <strain evidence="2 3">TMW2.1084</strain>
    </source>
</reference>
<gene>
    <name evidence="2" type="ORF">A0U91_10870</name>
</gene>
<dbReference type="Pfam" id="PF23148">
    <property type="entry name" value="Gp77"/>
    <property type="match status" value="1"/>
</dbReference>
<dbReference type="EMBL" id="CP014687">
    <property type="protein sequence ID" value="AQT05282.1"/>
    <property type="molecule type" value="Genomic_DNA"/>
</dbReference>
<dbReference type="AlphaFoldDB" id="A0A1U9LFU2"/>
<dbReference type="Proteomes" id="UP000189055">
    <property type="component" value="Chromosome"/>
</dbReference>
<dbReference type="STRING" id="1076596.A0U91_10870"/>
<organism evidence="2 3">
    <name type="scientific">Acetobacter persici</name>
    <dbReference type="NCBI Taxonomy" id="1076596"/>
    <lineage>
        <taxon>Bacteria</taxon>
        <taxon>Pseudomonadati</taxon>
        <taxon>Pseudomonadota</taxon>
        <taxon>Alphaproteobacteria</taxon>
        <taxon>Acetobacterales</taxon>
        <taxon>Acetobacteraceae</taxon>
        <taxon>Acetobacter</taxon>
    </lineage>
</organism>